<dbReference type="Pfam" id="PF09501">
    <property type="entry name" value="Bac_small_YrzI"/>
    <property type="match status" value="1"/>
</dbReference>
<organism evidence="1 2">
    <name type="scientific">Cytobacillus oceanisediminis</name>
    <dbReference type="NCBI Taxonomy" id="665099"/>
    <lineage>
        <taxon>Bacteria</taxon>
        <taxon>Bacillati</taxon>
        <taxon>Bacillota</taxon>
        <taxon>Bacilli</taxon>
        <taxon>Bacillales</taxon>
        <taxon>Bacillaceae</taxon>
        <taxon>Cytobacillus</taxon>
    </lineage>
</organism>
<dbReference type="InterPro" id="IPR012655">
    <property type="entry name" value="YrzI"/>
</dbReference>
<reference evidence="1 2" key="1">
    <citation type="submission" date="2016-07" db="EMBL/GenBank/DDBJ databases">
        <title>Bacillus oceanisediminis whole genome.</title>
        <authorList>
            <person name="Pal Y."/>
            <person name="Verma A."/>
            <person name="Mual P."/>
            <person name="Srinivasan K."/>
        </authorList>
    </citation>
    <scope>NUCLEOTIDE SEQUENCE [LARGE SCALE GENOMIC DNA]</scope>
    <source>
        <strain evidence="1 2">Bhandara28</strain>
    </source>
</reference>
<protein>
    <recommendedName>
        <fullName evidence="3">YrzI family small protein</fullName>
    </recommendedName>
</protein>
<evidence type="ECO:0008006" key="3">
    <source>
        <dbReference type="Google" id="ProtNLM"/>
    </source>
</evidence>
<proteinExistence type="predicted"/>
<comment type="caution">
    <text evidence="1">The sequence shown here is derived from an EMBL/GenBank/DDBJ whole genome shotgun (WGS) entry which is preliminary data.</text>
</comment>
<name>A0ABX3CUA8_9BACI</name>
<evidence type="ECO:0000313" key="1">
    <source>
        <dbReference type="EMBL" id="OHX48634.1"/>
    </source>
</evidence>
<dbReference type="Proteomes" id="UP000180194">
    <property type="component" value="Unassembled WGS sequence"/>
</dbReference>
<sequence>MRLFCAFRLDMNKEVEYLMTLNILFLTVTIKKRQLSAEDVVREQLAKKIIDQNRDRQFSIYRPF</sequence>
<keyword evidence="2" id="KW-1185">Reference proteome</keyword>
<accession>A0ABX3CUA8</accession>
<gene>
    <name evidence="1" type="ORF">BBV17_14915</name>
</gene>
<evidence type="ECO:0000313" key="2">
    <source>
        <dbReference type="Proteomes" id="UP000180194"/>
    </source>
</evidence>
<dbReference type="EMBL" id="MBRJ01000017">
    <property type="protein sequence ID" value="OHX48634.1"/>
    <property type="molecule type" value="Genomic_DNA"/>
</dbReference>